<dbReference type="InterPro" id="IPR013384">
    <property type="entry name" value="Flagell_FlgL"/>
</dbReference>
<dbReference type="InterPro" id="IPR001029">
    <property type="entry name" value="Flagellin_N"/>
</dbReference>
<keyword evidence="3" id="KW-0975">Bacterial flagellum</keyword>
<gene>
    <name evidence="6" type="primary">flgL</name>
    <name evidence="6" type="ORF">H7C19_12595</name>
</gene>
<dbReference type="SUPFAM" id="SSF64518">
    <property type="entry name" value="Phase 1 flagellin"/>
    <property type="match status" value="1"/>
</dbReference>
<dbReference type="Pfam" id="PF00700">
    <property type="entry name" value="Flagellin_C"/>
    <property type="match status" value="1"/>
</dbReference>
<evidence type="ECO:0000259" key="4">
    <source>
        <dbReference type="Pfam" id="PF00669"/>
    </source>
</evidence>
<evidence type="ECO:0000313" key="6">
    <source>
        <dbReference type="EMBL" id="MBB6671521.1"/>
    </source>
</evidence>
<organism evidence="6 7">
    <name type="scientific">Cohnella nanjingensis</name>
    <dbReference type="NCBI Taxonomy" id="1387779"/>
    <lineage>
        <taxon>Bacteria</taxon>
        <taxon>Bacillati</taxon>
        <taxon>Bacillota</taxon>
        <taxon>Bacilli</taxon>
        <taxon>Bacillales</taxon>
        <taxon>Paenibacillaceae</taxon>
        <taxon>Cohnella</taxon>
    </lineage>
</organism>
<evidence type="ECO:0000256" key="1">
    <source>
        <dbReference type="ARBA" id="ARBA00004365"/>
    </source>
</evidence>
<dbReference type="Pfam" id="PF00669">
    <property type="entry name" value="Flagellin_N"/>
    <property type="match status" value="1"/>
</dbReference>
<dbReference type="AlphaFoldDB" id="A0A7X0RS71"/>
<feature type="domain" description="Flagellin N-terminal" evidence="4">
    <location>
        <begin position="9"/>
        <end position="142"/>
    </location>
</feature>
<comment type="similarity">
    <text evidence="2">Belongs to the bacterial flagellin family.</text>
</comment>
<dbReference type="EMBL" id="JACJVP010000021">
    <property type="protein sequence ID" value="MBB6671521.1"/>
    <property type="molecule type" value="Genomic_DNA"/>
</dbReference>
<comment type="caution">
    <text evidence="6">The sequence shown here is derived from an EMBL/GenBank/DDBJ whole genome shotgun (WGS) entry which is preliminary data.</text>
</comment>
<dbReference type="InterPro" id="IPR001492">
    <property type="entry name" value="Flagellin"/>
</dbReference>
<keyword evidence="6" id="KW-0282">Flagellum</keyword>
<accession>A0A7X0RS71</accession>
<reference evidence="6 7" key="1">
    <citation type="submission" date="2020-08" db="EMBL/GenBank/DDBJ databases">
        <title>Cohnella phylogeny.</title>
        <authorList>
            <person name="Dunlap C."/>
        </authorList>
    </citation>
    <scope>NUCLEOTIDE SEQUENCE [LARGE SCALE GENOMIC DNA]</scope>
    <source>
        <strain evidence="6 7">DSM 28246</strain>
    </source>
</reference>
<dbReference type="PANTHER" id="PTHR42792">
    <property type="entry name" value="FLAGELLIN"/>
    <property type="match status" value="1"/>
</dbReference>
<keyword evidence="7" id="KW-1185">Reference proteome</keyword>
<evidence type="ECO:0000259" key="5">
    <source>
        <dbReference type="Pfam" id="PF00700"/>
    </source>
</evidence>
<sequence length="298" mass="32641">MSIRVTQGMIQTQTVNALNKNLNRMGSTQEQLTTGRKINRPSDDPVGITYALRYRGELAMNNQYQRNITQANSALEHVDTVLGQVNDLVARVKELTVKGISDTSTPESRYAISQELSGIYNNLLTLGNDQLNGKFIFNGQKTDASPYDGNTAGTIDTDDADILLSLAPGVDIATNVSGNKVFGNAADTDNLFKVVRTLRDAFSTNDAVTARDNMAKLDTRLNKFLGVRSEVGARANRIEMLDNRNQDLDVTLNSLSGKTEDADMAKTITQLQTQQNVYQASLSVGAKLIQQSLVDYLR</sequence>
<dbReference type="Gene3D" id="1.20.1330.10">
    <property type="entry name" value="f41 fragment of flagellin, N-terminal domain"/>
    <property type="match status" value="1"/>
</dbReference>
<keyword evidence="6" id="KW-0966">Cell projection</keyword>
<keyword evidence="6" id="KW-0969">Cilium</keyword>
<comment type="subcellular location">
    <subcellularLocation>
        <location evidence="1">Bacterial flagellum</location>
    </subcellularLocation>
</comment>
<dbReference type="NCBIfam" id="TIGR02550">
    <property type="entry name" value="flagell_flgL"/>
    <property type="match status" value="1"/>
</dbReference>
<evidence type="ECO:0000313" key="7">
    <source>
        <dbReference type="Proteomes" id="UP000547209"/>
    </source>
</evidence>
<evidence type="ECO:0000256" key="2">
    <source>
        <dbReference type="ARBA" id="ARBA00005709"/>
    </source>
</evidence>
<dbReference type="InterPro" id="IPR046358">
    <property type="entry name" value="Flagellin_C"/>
</dbReference>
<proteinExistence type="inferred from homology"/>
<evidence type="ECO:0000256" key="3">
    <source>
        <dbReference type="ARBA" id="ARBA00023143"/>
    </source>
</evidence>
<dbReference type="Proteomes" id="UP000547209">
    <property type="component" value="Unassembled WGS sequence"/>
</dbReference>
<dbReference type="GO" id="GO:0009424">
    <property type="term" value="C:bacterial-type flagellum hook"/>
    <property type="evidence" value="ECO:0007669"/>
    <property type="project" value="InterPro"/>
</dbReference>
<protein>
    <submittedName>
        <fullName evidence="6">Flagellar hook-associated protein FlgL</fullName>
    </submittedName>
</protein>
<dbReference type="GO" id="GO:0005198">
    <property type="term" value="F:structural molecule activity"/>
    <property type="evidence" value="ECO:0007669"/>
    <property type="project" value="InterPro"/>
</dbReference>
<dbReference type="GO" id="GO:0071973">
    <property type="term" value="P:bacterial-type flagellum-dependent cell motility"/>
    <property type="evidence" value="ECO:0007669"/>
    <property type="project" value="InterPro"/>
</dbReference>
<dbReference type="PANTHER" id="PTHR42792:SF1">
    <property type="entry name" value="FLAGELLAR HOOK-ASSOCIATED PROTEIN 3"/>
    <property type="match status" value="1"/>
</dbReference>
<feature type="domain" description="Flagellin C-terminal" evidence="5">
    <location>
        <begin position="215"/>
        <end position="297"/>
    </location>
</feature>
<name>A0A7X0RS71_9BACL</name>